<feature type="region of interest" description="Disordered" evidence="1">
    <location>
        <begin position="113"/>
        <end position="160"/>
    </location>
</feature>
<evidence type="ECO:0000313" key="2">
    <source>
        <dbReference type="EMBL" id="ERM99951.1"/>
    </source>
</evidence>
<gene>
    <name evidence="2" type="ORF">AMTR_s00110p00116310</name>
</gene>
<evidence type="ECO:0000256" key="1">
    <source>
        <dbReference type="SAM" id="MobiDB-lite"/>
    </source>
</evidence>
<name>W1NSA4_AMBTC</name>
<dbReference type="EMBL" id="KI394965">
    <property type="protein sequence ID" value="ERM99951.1"/>
    <property type="molecule type" value="Genomic_DNA"/>
</dbReference>
<dbReference type="AlphaFoldDB" id="W1NSA4"/>
<dbReference type="Gramene" id="ERM99951">
    <property type="protein sequence ID" value="ERM99951"/>
    <property type="gene ID" value="AMTR_s00110p00116310"/>
</dbReference>
<proteinExistence type="predicted"/>
<evidence type="ECO:0000313" key="3">
    <source>
        <dbReference type="Proteomes" id="UP000017836"/>
    </source>
</evidence>
<accession>W1NSA4</accession>
<reference evidence="3" key="1">
    <citation type="journal article" date="2013" name="Science">
        <title>The Amborella genome and the evolution of flowering plants.</title>
        <authorList>
            <consortium name="Amborella Genome Project"/>
        </authorList>
    </citation>
    <scope>NUCLEOTIDE SEQUENCE [LARGE SCALE GENOMIC DNA]</scope>
</reference>
<dbReference type="HOGENOM" id="CLU_144385_0_0_1"/>
<keyword evidence="3" id="KW-1185">Reference proteome</keyword>
<feature type="compositionally biased region" description="Basic residues" evidence="1">
    <location>
        <begin position="142"/>
        <end position="160"/>
    </location>
</feature>
<sequence length="160" mass="18593">MTDIEVDTANVLPSEEYKAWYSRVSHPNVANPLIDILQPYNQEEEEVSAVQASTTMLAEAITLRQKWYPEVYSRVNNSFEMLSKFVSVDMENIEARMEVLQCEVNEEVVQEEGRQDVVGESNQAVVDDLAPSTQLAVEERRRHNTRQKQYQPKRRRHPKL</sequence>
<protein>
    <submittedName>
        <fullName evidence="2">Uncharacterized protein</fullName>
    </submittedName>
</protein>
<organism evidence="2 3">
    <name type="scientific">Amborella trichopoda</name>
    <dbReference type="NCBI Taxonomy" id="13333"/>
    <lineage>
        <taxon>Eukaryota</taxon>
        <taxon>Viridiplantae</taxon>
        <taxon>Streptophyta</taxon>
        <taxon>Embryophyta</taxon>
        <taxon>Tracheophyta</taxon>
        <taxon>Spermatophyta</taxon>
        <taxon>Magnoliopsida</taxon>
        <taxon>Amborellales</taxon>
        <taxon>Amborellaceae</taxon>
        <taxon>Amborella</taxon>
    </lineage>
</organism>
<dbReference type="Proteomes" id="UP000017836">
    <property type="component" value="Unassembled WGS sequence"/>
</dbReference>